<comment type="caution">
    <text evidence="2">The sequence shown here is derived from an EMBL/GenBank/DDBJ whole genome shotgun (WGS) entry which is preliminary data.</text>
</comment>
<evidence type="ECO:0000259" key="1">
    <source>
        <dbReference type="Pfam" id="PF13358"/>
    </source>
</evidence>
<reference evidence="2 3" key="1">
    <citation type="submission" date="2024-09" db="EMBL/GenBank/DDBJ databases">
        <title>Floridaenema gen nov. (Aerosakkonemataceae, Aerosakkonematales ord. nov., Cyanobacteria) from benthic tropical and subtropical fresh waters, with the description of four new species.</title>
        <authorList>
            <person name="Moretto J.A."/>
            <person name="Berthold D.E."/>
            <person name="Lefler F.W."/>
            <person name="Huang I.-S."/>
            <person name="Laughinghouse H. IV."/>
        </authorList>
    </citation>
    <scope>NUCLEOTIDE SEQUENCE [LARGE SCALE GENOMIC DNA]</scope>
    <source>
        <strain evidence="2 3">BLCC-F154</strain>
    </source>
</reference>
<dbReference type="InterPro" id="IPR038717">
    <property type="entry name" value="Tc1-like_DDE_dom"/>
</dbReference>
<protein>
    <submittedName>
        <fullName evidence="2">Transposase</fullName>
    </submittedName>
</protein>
<keyword evidence="3" id="KW-1185">Reference proteome</keyword>
<accession>A0ABV4Y9P5</accession>
<name>A0ABV4Y9P5_9CYAN</name>
<gene>
    <name evidence="2" type="ORF">ACE1B6_09680</name>
</gene>
<dbReference type="EMBL" id="JBHFNS010000042">
    <property type="protein sequence ID" value="MFB2935539.1"/>
    <property type="molecule type" value="Genomic_DNA"/>
</dbReference>
<dbReference type="InterPro" id="IPR036397">
    <property type="entry name" value="RNaseH_sf"/>
</dbReference>
<evidence type="ECO:0000313" key="2">
    <source>
        <dbReference type="EMBL" id="MFB2935539.1"/>
    </source>
</evidence>
<sequence length="214" mass="24897">MWKRTRESLKSKQNPQQLEIKRNDLEMLELAASAGEIYLKYLDESGFNLWAEPLYTWAKIGKQKRIEQPKNKGRRLNICGLLEPGKSFEYGLALKSFKSGDYIKLMDWQATLASERLKETGKITVVVQDGGSIHVSKLTKTNHEKWSAQGLYIFLLPSYSPELNRIENEWQRIKQDELAGRMFEDEYELCLAVINAIESRQKTNGLEVTRYRFN</sequence>
<evidence type="ECO:0000313" key="3">
    <source>
        <dbReference type="Proteomes" id="UP001576776"/>
    </source>
</evidence>
<dbReference type="Proteomes" id="UP001576776">
    <property type="component" value="Unassembled WGS sequence"/>
</dbReference>
<dbReference type="RefSeq" id="WP_413257051.1">
    <property type="nucleotide sequence ID" value="NZ_JBHFNS010000042.1"/>
</dbReference>
<dbReference type="Gene3D" id="3.30.420.10">
    <property type="entry name" value="Ribonuclease H-like superfamily/Ribonuclease H"/>
    <property type="match status" value="1"/>
</dbReference>
<dbReference type="Pfam" id="PF13358">
    <property type="entry name" value="DDE_3"/>
    <property type="match status" value="1"/>
</dbReference>
<feature type="domain" description="Tc1-like transposase DDE" evidence="1">
    <location>
        <begin position="41"/>
        <end position="189"/>
    </location>
</feature>
<organism evidence="2 3">
    <name type="scientific">Floridaenema fluviatile BLCC-F154</name>
    <dbReference type="NCBI Taxonomy" id="3153640"/>
    <lineage>
        <taxon>Bacteria</taxon>
        <taxon>Bacillati</taxon>
        <taxon>Cyanobacteriota</taxon>
        <taxon>Cyanophyceae</taxon>
        <taxon>Oscillatoriophycideae</taxon>
        <taxon>Aerosakkonematales</taxon>
        <taxon>Aerosakkonemataceae</taxon>
        <taxon>Floridanema</taxon>
        <taxon>Floridanema fluviatile</taxon>
    </lineage>
</organism>
<proteinExistence type="predicted"/>